<dbReference type="GO" id="GO:0005783">
    <property type="term" value="C:endoplasmic reticulum"/>
    <property type="evidence" value="ECO:0007669"/>
    <property type="project" value="TreeGrafter"/>
</dbReference>
<evidence type="ECO:0000256" key="2">
    <source>
        <dbReference type="ARBA" id="ARBA00022692"/>
    </source>
</evidence>
<proteinExistence type="inferred from homology"/>
<reference evidence="10 11" key="1">
    <citation type="submission" date="2019-09" db="EMBL/GenBank/DDBJ databases">
        <title>A chromosome-level genome assembly of the Chinese tupelo Nyssa sinensis.</title>
        <authorList>
            <person name="Yang X."/>
            <person name="Kang M."/>
            <person name="Yang Y."/>
            <person name="Xiong H."/>
            <person name="Wang M."/>
            <person name="Zhang Z."/>
            <person name="Wang Z."/>
            <person name="Wu H."/>
            <person name="Ma T."/>
            <person name="Liu J."/>
            <person name="Xi Z."/>
        </authorList>
    </citation>
    <scope>NUCLEOTIDE SEQUENCE [LARGE SCALE GENOMIC DNA]</scope>
    <source>
        <strain evidence="10">J267</strain>
        <tissue evidence="10">Leaf</tissue>
    </source>
</reference>
<dbReference type="GO" id="GO:0016020">
    <property type="term" value="C:membrane"/>
    <property type="evidence" value="ECO:0007669"/>
    <property type="project" value="UniProtKB-SubCell"/>
</dbReference>
<keyword evidence="5 8" id="KW-0560">Oxidoreductase</keyword>
<keyword evidence="2 9" id="KW-0812">Transmembrane</keyword>
<dbReference type="GO" id="GO:0051777">
    <property type="term" value="F:ent-kaurenoic acid monooxygenase activity"/>
    <property type="evidence" value="ECO:0007669"/>
    <property type="project" value="TreeGrafter"/>
</dbReference>
<dbReference type="InterPro" id="IPR036396">
    <property type="entry name" value="Cyt_P450_sf"/>
</dbReference>
<comment type="subcellular location">
    <subcellularLocation>
        <location evidence="1">Membrane</location>
        <topology evidence="1">Single-pass membrane protein</topology>
    </subcellularLocation>
</comment>
<dbReference type="PRINTS" id="PR00385">
    <property type="entry name" value="P450"/>
</dbReference>
<evidence type="ECO:0000256" key="1">
    <source>
        <dbReference type="ARBA" id="ARBA00004167"/>
    </source>
</evidence>
<keyword evidence="4 9" id="KW-1133">Transmembrane helix</keyword>
<dbReference type="PANTHER" id="PTHR24286:SF290">
    <property type="entry name" value="ENT-KAURENOIC ACID OXIDASE 2-LIKE ISOFORM X1"/>
    <property type="match status" value="1"/>
</dbReference>
<dbReference type="GO" id="GO:0005506">
    <property type="term" value="F:iron ion binding"/>
    <property type="evidence" value="ECO:0007669"/>
    <property type="project" value="InterPro"/>
</dbReference>
<evidence type="ECO:0000256" key="5">
    <source>
        <dbReference type="ARBA" id="ARBA00023002"/>
    </source>
</evidence>
<comment type="cofactor">
    <cofactor evidence="7">
        <name>heme</name>
        <dbReference type="ChEBI" id="CHEBI:30413"/>
    </cofactor>
</comment>
<dbReference type="SUPFAM" id="SSF48264">
    <property type="entry name" value="Cytochrome P450"/>
    <property type="match status" value="1"/>
</dbReference>
<keyword evidence="9" id="KW-0472">Membrane</keyword>
<dbReference type="GO" id="GO:0020037">
    <property type="term" value="F:heme binding"/>
    <property type="evidence" value="ECO:0007669"/>
    <property type="project" value="InterPro"/>
</dbReference>
<dbReference type="InterPro" id="IPR017972">
    <property type="entry name" value="Cyt_P450_CS"/>
</dbReference>
<dbReference type="Proteomes" id="UP000325577">
    <property type="component" value="Linkage Group LG5"/>
</dbReference>
<evidence type="ECO:0000256" key="6">
    <source>
        <dbReference type="ARBA" id="ARBA00023004"/>
    </source>
</evidence>
<keyword evidence="7 8" id="KW-0349">Heme</keyword>
<accession>A0A5J4ZYG3</accession>
<dbReference type="GO" id="GO:0016132">
    <property type="term" value="P:brassinosteroid biosynthetic process"/>
    <property type="evidence" value="ECO:0007669"/>
    <property type="project" value="TreeGrafter"/>
</dbReference>
<evidence type="ECO:0000256" key="4">
    <source>
        <dbReference type="ARBA" id="ARBA00022989"/>
    </source>
</evidence>
<name>A0A5J4ZYG3_9ASTE</name>
<dbReference type="InterPro" id="IPR002401">
    <property type="entry name" value="Cyt_P450_E_grp-I"/>
</dbReference>
<evidence type="ECO:0000256" key="3">
    <source>
        <dbReference type="ARBA" id="ARBA00022723"/>
    </source>
</evidence>
<evidence type="ECO:0000256" key="7">
    <source>
        <dbReference type="PIRSR" id="PIRSR602401-1"/>
    </source>
</evidence>
<evidence type="ECO:0008006" key="12">
    <source>
        <dbReference type="Google" id="ProtNLM"/>
    </source>
</evidence>
<keyword evidence="8" id="KW-0503">Monooxygenase</keyword>
<dbReference type="Pfam" id="PF00067">
    <property type="entry name" value="p450"/>
    <property type="match status" value="1"/>
</dbReference>
<dbReference type="GO" id="GO:0016125">
    <property type="term" value="P:sterol metabolic process"/>
    <property type="evidence" value="ECO:0007669"/>
    <property type="project" value="TreeGrafter"/>
</dbReference>
<dbReference type="InterPro" id="IPR001128">
    <property type="entry name" value="Cyt_P450"/>
</dbReference>
<dbReference type="PROSITE" id="PS00086">
    <property type="entry name" value="CYTOCHROME_P450"/>
    <property type="match status" value="1"/>
</dbReference>
<keyword evidence="6 7" id="KW-0408">Iron</keyword>
<dbReference type="Gene3D" id="1.10.630.10">
    <property type="entry name" value="Cytochrome P450"/>
    <property type="match status" value="1"/>
</dbReference>
<evidence type="ECO:0000256" key="8">
    <source>
        <dbReference type="RuleBase" id="RU000461"/>
    </source>
</evidence>
<feature type="transmembrane region" description="Helical" evidence="9">
    <location>
        <begin position="6"/>
        <end position="24"/>
    </location>
</feature>
<evidence type="ECO:0000256" key="9">
    <source>
        <dbReference type="SAM" id="Phobius"/>
    </source>
</evidence>
<comment type="similarity">
    <text evidence="8">Belongs to the cytochrome P450 family.</text>
</comment>
<dbReference type="OrthoDB" id="1470350at2759"/>
<keyword evidence="11" id="KW-1185">Reference proteome</keyword>
<evidence type="ECO:0000313" key="10">
    <source>
        <dbReference type="EMBL" id="KAA8522077.1"/>
    </source>
</evidence>
<dbReference type="EMBL" id="CM018048">
    <property type="protein sequence ID" value="KAA8522077.1"/>
    <property type="molecule type" value="Genomic_DNA"/>
</dbReference>
<dbReference type="PANTHER" id="PTHR24286">
    <property type="entry name" value="CYTOCHROME P450 26"/>
    <property type="match status" value="1"/>
</dbReference>
<protein>
    <recommendedName>
        <fullName evidence="12">Ent-kaurenoic acid oxidase</fullName>
    </recommendedName>
</protein>
<feature type="binding site" description="axial binding residue" evidence="7">
    <location>
        <position position="448"/>
    </location>
    <ligand>
        <name>heme</name>
        <dbReference type="ChEBI" id="CHEBI:30413"/>
    </ligand>
    <ligandPart>
        <name>Fe</name>
        <dbReference type="ChEBI" id="CHEBI:18248"/>
    </ligandPart>
</feature>
<organism evidence="10 11">
    <name type="scientific">Nyssa sinensis</name>
    <dbReference type="NCBI Taxonomy" id="561372"/>
    <lineage>
        <taxon>Eukaryota</taxon>
        <taxon>Viridiplantae</taxon>
        <taxon>Streptophyta</taxon>
        <taxon>Embryophyta</taxon>
        <taxon>Tracheophyta</taxon>
        <taxon>Spermatophyta</taxon>
        <taxon>Magnoliopsida</taxon>
        <taxon>eudicotyledons</taxon>
        <taxon>Gunneridae</taxon>
        <taxon>Pentapetalae</taxon>
        <taxon>asterids</taxon>
        <taxon>Cornales</taxon>
        <taxon>Nyssaceae</taxon>
        <taxon>Nyssa</taxon>
    </lineage>
</organism>
<dbReference type="GO" id="GO:0010268">
    <property type="term" value="P:brassinosteroid homeostasis"/>
    <property type="evidence" value="ECO:0007669"/>
    <property type="project" value="TreeGrafter"/>
</dbReference>
<dbReference type="AlphaFoldDB" id="A0A5J4ZYG3"/>
<gene>
    <name evidence="10" type="ORF">F0562_012609</name>
</gene>
<keyword evidence="3 7" id="KW-0479">Metal-binding</keyword>
<evidence type="ECO:0000313" key="11">
    <source>
        <dbReference type="Proteomes" id="UP000325577"/>
    </source>
</evidence>
<dbReference type="PRINTS" id="PR00463">
    <property type="entry name" value="EP450I"/>
</dbReference>
<sequence>MKLDLGWLVFTALVGGIVALFVLLKRANEWMYLTGLGEIKCSLPPGDMAWPFIGNMWSFLKAFKYGDPDSFISAFDARFGYTRIYKAFMFGNPSIIVTTPEMCRRILMDDEHFGPGWPISVTKLMGKKGFHGISNEEHKRLRRLTASPIKGHVALSVYLEYIKDIVKTSLDEWARMQQPIEFLTEMRKIAFKVVMHIILSSEIDPILETLEKEYTLLNHGLKAMAINLPWFAYHRALKDILQFLLRFVLARKRLVKIFQATVDERRAMIRSNRSKEKKDMLDLLIEIEDEDGRRLNDEEIIDIIIIYLTAGHESSAHATMWAVIFLQKHPQFFQKAKEEQEEIIRRRPTTESGLSLKEIKQMEYLSKVIDETLRVANISFALFREAKTDVQINGYTIPKGWKVLAWIRSVHMDPETYKDPKEFDPSRWDDHTTNAGTYIPFGAGSRLCPGLDLAKLEISSFSSLLSPSLQA</sequence>